<organism evidence="2 3">
    <name type="scientific">Limnovirga soli</name>
    <dbReference type="NCBI Taxonomy" id="2656915"/>
    <lineage>
        <taxon>Bacteria</taxon>
        <taxon>Pseudomonadati</taxon>
        <taxon>Bacteroidota</taxon>
        <taxon>Chitinophagia</taxon>
        <taxon>Chitinophagales</taxon>
        <taxon>Chitinophagaceae</taxon>
        <taxon>Limnovirga</taxon>
    </lineage>
</organism>
<comment type="caution">
    <text evidence="2">The sequence shown here is derived from an EMBL/GenBank/DDBJ whole genome shotgun (WGS) entry which is preliminary data.</text>
</comment>
<proteinExistence type="predicted"/>
<accession>A0A8J8FCQ8</accession>
<gene>
    <name evidence="2" type="ORF">GD597_09335</name>
</gene>
<dbReference type="RefSeq" id="WP_171607594.1">
    <property type="nucleotide sequence ID" value="NZ_WHPF01000006.1"/>
</dbReference>
<reference evidence="2" key="1">
    <citation type="submission" date="2019-10" db="EMBL/GenBank/DDBJ databases">
        <title>Draft genome sequence of Panacibacter sp. KCS-6.</title>
        <authorList>
            <person name="Yim K.J."/>
        </authorList>
    </citation>
    <scope>NUCLEOTIDE SEQUENCE</scope>
    <source>
        <strain evidence="2">KCS-6</strain>
    </source>
</reference>
<evidence type="ECO:0000313" key="2">
    <source>
        <dbReference type="EMBL" id="NNV55661.1"/>
    </source>
</evidence>
<dbReference type="EMBL" id="WHPF01000006">
    <property type="protein sequence ID" value="NNV55661.1"/>
    <property type="molecule type" value="Genomic_DNA"/>
</dbReference>
<name>A0A8J8FCQ8_9BACT</name>
<evidence type="ECO:0000313" key="3">
    <source>
        <dbReference type="Proteomes" id="UP000598971"/>
    </source>
</evidence>
<dbReference type="AlphaFoldDB" id="A0A8J8FCQ8"/>
<sequence length="145" mass="16566">MFKSAIVLYVTCYSLYILFSRQPDFFDGEQTIGTIHFVKDSSSAALVPSVQFSDGRNPHSANADYIFRSYVEGQKIPVIYEASQPEKAAVFSWWGYWITWTESLFSLLILVVFYFAAVSITSNPSAETVKAQAEYVPQKRRKYED</sequence>
<protein>
    <recommendedName>
        <fullName evidence="4">DUF3592 domain-containing protein</fullName>
    </recommendedName>
</protein>
<dbReference type="Proteomes" id="UP000598971">
    <property type="component" value="Unassembled WGS sequence"/>
</dbReference>
<feature type="transmembrane region" description="Helical" evidence="1">
    <location>
        <begin position="94"/>
        <end position="116"/>
    </location>
</feature>
<keyword evidence="1" id="KW-0472">Membrane</keyword>
<keyword evidence="1" id="KW-0812">Transmembrane</keyword>
<evidence type="ECO:0000256" key="1">
    <source>
        <dbReference type="SAM" id="Phobius"/>
    </source>
</evidence>
<keyword evidence="3" id="KW-1185">Reference proteome</keyword>
<evidence type="ECO:0008006" key="4">
    <source>
        <dbReference type="Google" id="ProtNLM"/>
    </source>
</evidence>
<keyword evidence="1" id="KW-1133">Transmembrane helix</keyword>